<dbReference type="Gene3D" id="2.60.120.790">
    <property type="match status" value="1"/>
</dbReference>
<protein>
    <recommendedName>
        <fullName evidence="2">DUF5625 domain-containing protein</fullName>
    </recommendedName>
</protein>
<reference evidence="3 4" key="1">
    <citation type="journal article" date="2015" name="Genome Announc.">
        <title>Complete Genome Sequencing of Stenotrophomonas acidaminiphila ZAC14D2_NAIMI4_2, a Multidrug-Resistant Strain Isolated from Sediments of a Polluted River in Mexico, Uncovers New Antibiotic Resistance Genes and a Novel Class-II Lasso Peptide Biosynthesis Gene Cluster.</title>
        <authorList>
            <person name="Vinuesa P."/>
            <person name="Ochoa-Sanchez L.E."/>
        </authorList>
    </citation>
    <scope>NUCLEOTIDE SEQUENCE [LARGE SCALE GENOMIC DNA]</scope>
    <source>
        <strain evidence="3 4">ZAC14D2_NAIMI4_2</strain>
    </source>
</reference>
<keyword evidence="1" id="KW-0812">Transmembrane</keyword>
<proteinExistence type="predicted"/>
<dbReference type="Proteomes" id="UP000061010">
    <property type="component" value="Chromosome"/>
</dbReference>
<dbReference type="InterPro" id="IPR041008">
    <property type="entry name" value="DUF5625"/>
</dbReference>
<evidence type="ECO:0000313" key="3">
    <source>
        <dbReference type="EMBL" id="ALJ27878.1"/>
    </source>
</evidence>
<keyword evidence="4" id="KW-1185">Reference proteome</keyword>
<dbReference type="AlphaFoldDB" id="A0A0S1AYM2"/>
<name>A0A0S1AYM2_9GAMM</name>
<accession>A0A0S1AYM2</accession>
<feature type="transmembrane region" description="Helical" evidence="1">
    <location>
        <begin position="176"/>
        <end position="201"/>
    </location>
</feature>
<gene>
    <name evidence="3" type="ORF">AOT14_14800</name>
</gene>
<evidence type="ECO:0000256" key="1">
    <source>
        <dbReference type="SAM" id="Phobius"/>
    </source>
</evidence>
<dbReference type="EMBL" id="CP012900">
    <property type="protein sequence ID" value="ALJ27878.1"/>
    <property type="molecule type" value="Genomic_DNA"/>
</dbReference>
<dbReference type="Pfam" id="PF18539">
    <property type="entry name" value="DUF5625"/>
    <property type="match status" value="1"/>
</dbReference>
<evidence type="ECO:0000259" key="2">
    <source>
        <dbReference type="Pfam" id="PF18539"/>
    </source>
</evidence>
<keyword evidence="1" id="KW-1133">Transmembrane helix</keyword>
<keyword evidence="1" id="KW-0472">Membrane</keyword>
<evidence type="ECO:0000313" key="4">
    <source>
        <dbReference type="Proteomes" id="UP000061010"/>
    </source>
</evidence>
<feature type="domain" description="DUF5625" evidence="2">
    <location>
        <begin position="48"/>
        <end position="162"/>
    </location>
</feature>
<organism evidence="3 4">
    <name type="scientific">Stenotrophomonas acidaminiphila</name>
    <dbReference type="NCBI Taxonomy" id="128780"/>
    <lineage>
        <taxon>Bacteria</taxon>
        <taxon>Pseudomonadati</taxon>
        <taxon>Pseudomonadota</taxon>
        <taxon>Gammaproteobacteria</taxon>
        <taxon>Lysobacterales</taxon>
        <taxon>Lysobacteraceae</taxon>
        <taxon>Stenotrophomonas</taxon>
    </lineage>
</organism>
<dbReference type="KEGG" id="sacz:AOT14_14800"/>
<sequence>MRGFLHRQRRLLLLLALLVTWLSLFSAWSRWITAKPLDVSIALAPAGMIDRKIQIVVPEHYTLAFRFDRTSEPLKHLQIAVGGVASTSAGTPIPIRWSLARVSDGRIVASGEADTRGMHGWSTTFVERDVGGIRVPSGRYRFKAQVLQDIPGLAHVDTRLVMQLSPKAYCTWQLYLVWWGSIANVLLIGPLAILVLLVLLWRAARAYHSARTAS</sequence>
<dbReference type="PATRIC" id="fig|128780.6.peg.1489"/>